<dbReference type="Pfam" id="PF06182">
    <property type="entry name" value="ABC2_membrane_6"/>
    <property type="match status" value="1"/>
</dbReference>
<organism evidence="2 3">
    <name type="scientific">Capillibacterium thermochitinicola</name>
    <dbReference type="NCBI Taxonomy" id="2699427"/>
    <lineage>
        <taxon>Bacteria</taxon>
        <taxon>Bacillati</taxon>
        <taxon>Bacillota</taxon>
        <taxon>Capillibacterium</taxon>
    </lineage>
</organism>
<proteinExistence type="predicted"/>
<reference evidence="2" key="1">
    <citation type="submission" date="2020-06" db="EMBL/GenBank/DDBJ databases">
        <title>Novel chitinolytic bacterium.</title>
        <authorList>
            <person name="Ungkulpasvich U."/>
            <person name="Kosugi A."/>
            <person name="Uke A."/>
        </authorList>
    </citation>
    <scope>NUCLEOTIDE SEQUENCE</scope>
    <source>
        <strain evidence="2">UUS1-1</strain>
    </source>
</reference>
<dbReference type="AlphaFoldDB" id="A0A8J6I0T1"/>
<keyword evidence="1" id="KW-0472">Membrane</keyword>
<keyword evidence="1" id="KW-1133">Transmembrane helix</keyword>
<gene>
    <name evidence="2" type="ORF">G5B42_01395</name>
</gene>
<dbReference type="RefSeq" id="WP_181338661.1">
    <property type="nucleotide sequence ID" value="NZ_JAAKDE010000002.1"/>
</dbReference>
<name>A0A8J6I0T1_9FIRM</name>
<dbReference type="PANTHER" id="PTHR36833:SF1">
    <property type="entry name" value="INTEGRAL MEMBRANE TRANSPORT PROTEIN"/>
    <property type="match status" value="1"/>
</dbReference>
<feature type="transmembrane region" description="Helical" evidence="1">
    <location>
        <begin position="179"/>
        <end position="198"/>
    </location>
</feature>
<evidence type="ECO:0000256" key="1">
    <source>
        <dbReference type="SAM" id="Phobius"/>
    </source>
</evidence>
<sequence>MRNNIRIYLQGAKTALATRMAYRADFFMSMLIMLLVEMTVPMITILIYQNGATFPGWDMYEALLIQGVFLLGKGIAAPFFFGIVWNTIERVQNGTFDLLLIKPKPVLFMAIVTGFDAEDLGKLVGGITLFTIALSRLPAPSLGEWLQFLVLFLLTLTVHFGYGLILASLGIVWIGNYRLYEIFGSITTFGMYPAAIFSKPVQTVITLLLPVAILGSVPATALLGRPSAGTLGAVGVAILFLLFSLGFWRWMLKKYTSVGG</sequence>
<comment type="caution">
    <text evidence="2">The sequence shown here is derived from an EMBL/GenBank/DDBJ whole genome shotgun (WGS) entry which is preliminary data.</text>
</comment>
<evidence type="ECO:0000313" key="2">
    <source>
        <dbReference type="EMBL" id="MBA2132209.1"/>
    </source>
</evidence>
<keyword evidence="1" id="KW-0812">Transmembrane</keyword>
<dbReference type="InterPro" id="IPR010390">
    <property type="entry name" value="ABC-2_transporter-like"/>
</dbReference>
<feature type="transmembrane region" description="Helical" evidence="1">
    <location>
        <begin position="204"/>
        <end position="224"/>
    </location>
</feature>
<feature type="transmembrane region" description="Helical" evidence="1">
    <location>
        <begin position="26"/>
        <end position="48"/>
    </location>
</feature>
<accession>A0A8J6I0T1</accession>
<feature type="transmembrane region" description="Helical" evidence="1">
    <location>
        <begin position="63"/>
        <end position="85"/>
    </location>
</feature>
<feature type="transmembrane region" description="Helical" evidence="1">
    <location>
        <begin position="145"/>
        <end position="167"/>
    </location>
</feature>
<keyword evidence="3" id="KW-1185">Reference proteome</keyword>
<dbReference type="Proteomes" id="UP000657177">
    <property type="component" value="Unassembled WGS sequence"/>
</dbReference>
<evidence type="ECO:0000313" key="3">
    <source>
        <dbReference type="Proteomes" id="UP000657177"/>
    </source>
</evidence>
<protein>
    <submittedName>
        <fullName evidence="2">ABC-2 family transporter protein</fullName>
    </submittedName>
</protein>
<dbReference type="PANTHER" id="PTHR36833">
    <property type="entry name" value="SLR0610 PROTEIN-RELATED"/>
    <property type="match status" value="1"/>
</dbReference>
<feature type="transmembrane region" description="Helical" evidence="1">
    <location>
        <begin position="231"/>
        <end position="251"/>
    </location>
</feature>
<dbReference type="EMBL" id="JAAKDE010000002">
    <property type="protein sequence ID" value="MBA2132209.1"/>
    <property type="molecule type" value="Genomic_DNA"/>
</dbReference>